<organism evidence="1 2">
    <name type="scientific">Parvicella tangerina</name>
    <dbReference type="NCBI Taxonomy" id="2829795"/>
    <lineage>
        <taxon>Bacteria</taxon>
        <taxon>Pseudomonadati</taxon>
        <taxon>Bacteroidota</taxon>
        <taxon>Flavobacteriia</taxon>
        <taxon>Flavobacteriales</taxon>
        <taxon>Parvicellaceae</taxon>
        <taxon>Parvicella</taxon>
    </lineage>
</organism>
<accession>A0A916JR46</accession>
<evidence type="ECO:0000313" key="2">
    <source>
        <dbReference type="Proteomes" id="UP000683507"/>
    </source>
</evidence>
<gene>
    <name evidence="1" type="ORF">CRYO30217_03579</name>
</gene>
<evidence type="ECO:0008006" key="3">
    <source>
        <dbReference type="Google" id="ProtNLM"/>
    </source>
</evidence>
<sequence length="249" mass="29601">MSNRTYIVVFHGEWQGQKIVDIGDDPCFDNIPTWGICRPTNRRSVRPGDTLFFIAKIQSDYFLKGWFKVGEKIDYLTAMERFPNRQNVIISNQKADRQNRWRYGKLKKKYTEKYGDKIPSFLLDLKSAEGTFYQNPLDNHEIDNWKCRRIFHCQSRQFEYCINANCCLKNGETLDNYKNYIVADPENWDNVEDLNVTLDDIRSSTGFNRPIRTPMNQHNVQRFDNYKEKLLNYLEKRKRAAAKSSRLPR</sequence>
<proteinExistence type="predicted"/>
<name>A0A916JR46_9FLAO</name>
<protein>
    <recommendedName>
        <fullName evidence="3">Nucleotide modification associated domain-containing protein</fullName>
    </recommendedName>
</protein>
<dbReference type="Proteomes" id="UP000683507">
    <property type="component" value="Chromosome"/>
</dbReference>
<reference evidence="1" key="1">
    <citation type="submission" date="2021-04" db="EMBL/GenBank/DDBJ databases">
        <authorList>
            <person name="Rodrigo-Torres L."/>
            <person name="Arahal R. D."/>
            <person name="Lucena T."/>
        </authorList>
    </citation>
    <scope>NUCLEOTIDE SEQUENCE</scope>
    <source>
        <strain evidence="1">AS29M-1</strain>
    </source>
</reference>
<dbReference type="EMBL" id="OU015584">
    <property type="protein sequence ID" value="CAG5087786.1"/>
    <property type="molecule type" value="Genomic_DNA"/>
</dbReference>
<dbReference type="RefSeq" id="WP_258543750.1">
    <property type="nucleotide sequence ID" value="NZ_OU015584.1"/>
</dbReference>
<keyword evidence="2" id="KW-1185">Reference proteome</keyword>
<evidence type="ECO:0000313" key="1">
    <source>
        <dbReference type="EMBL" id="CAG5087786.1"/>
    </source>
</evidence>
<dbReference type="KEGG" id="ptan:CRYO30217_03579"/>
<dbReference type="AlphaFoldDB" id="A0A916JR46"/>